<keyword evidence="1" id="KW-0862">Zinc</keyword>
<dbReference type="SUPFAM" id="SSF57667">
    <property type="entry name" value="beta-beta-alpha zinc fingers"/>
    <property type="match status" value="1"/>
</dbReference>
<dbReference type="GO" id="GO:0008270">
    <property type="term" value="F:zinc ion binding"/>
    <property type="evidence" value="ECO:0007669"/>
    <property type="project" value="UniProtKB-KW"/>
</dbReference>
<keyword evidence="1" id="KW-0863">Zinc-finger</keyword>
<evidence type="ECO:0000313" key="4">
    <source>
        <dbReference type="EMBL" id="KAK0995372.1"/>
    </source>
</evidence>
<dbReference type="InterPro" id="IPR013087">
    <property type="entry name" value="Znf_C2H2_type"/>
</dbReference>
<dbReference type="InterPro" id="IPR051061">
    <property type="entry name" value="Zinc_finger_trans_reg"/>
</dbReference>
<organism evidence="4 5">
    <name type="scientific">Friedmanniomyces endolithicus</name>
    <dbReference type="NCBI Taxonomy" id="329885"/>
    <lineage>
        <taxon>Eukaryota</taxon>
        <taxon>Fungi</taxon>
        <taxon>Dikarya</taxon>
        <taxon>Ascomycota</taxon>
        <taxon>Pezizomycotina</taxon>
        <taxon>Dothideomycetes</taxon>
        <taxon>Dothideomycetidae</taxon>
        <taxon>Mycosphaerellales</taxon>
        <taxon>Teratosphaeriaceae</taxon>
        <taxon>Friedmanniomyces</taxon>
    </lineage>
</organism>
<evidence type="ECO:0000256" key="1">
    <source>
        <dbReference type="PROSITE-ProRule" id="PRU00042"/>
    </source>
</evidence>
<accession>A0AAN6KQR4</accession>
<protein>
    <recommendedName>
        <fullName evidence="3">C2H2-type domain-containing protein</fullName>
    </recommendedName>
</protein>
<dbReference type="Proteomes" id="UP001175353">
    <property type="component" value="Unassembled WGS sequence"/>
</dbReference>
<dbReference type="GO" id="GO:0005634">
    <property type="term" value="C:nucleus"/>
    <property type="evidence" value="ECO:0007669"/>
    <property type="project" value="TreeGrafter"/>
</dbReference>
<name>A0AAN6KQR4_9PEZI</name>
<comment type="caution">
    <text evidence="4">The sequence shown here is derived from an EMBL/GenBank/DDBJ whole genome shotgun (WGS) entry which is preliminary data.</text>
</comment>
<evidence type="ECO:0000313" key="5">
    <source>
        <dbReference type="Proteomes" id="UP001175353"/>
    </source>
</evidence>
<keyword evidence="1" id="KW-0479">Metal-binding</keyword>
<feature type="domain" description="C2H2-type" evidence="3">
    <location>
        <begin position="170"/>
        <end position="197"/>
    </location>
</feature>
<feature type="region of interest" description="Disordered" evidence="2">
    <location>
        <begin position="337"/>
        <end position="375"/>
    </location>
</feature>
<dbReference type="SMART" id="SM00355">
    <property type="entry name" value="ZnF_C2H2"/>
    <property type="match status" value="2"/>
</dbReference>
<dbReference type="AlphaFoldDB" id="A0AAN6KQR4"/>
<dbReference type="PROSITE" id="PS00028">
    <property type="entry name" value="ZINC_FINGER_C2H2_1"/>
    <property type="match status" value="1"/>
</dbReference>
<dbReference type="InterPro" id="IPR036236">
    <property type="entry name" value="Znf_C2H2_sf"/>
</dbReference>
<proteinExistence type="predicted"/>
<evidence type="ECO:0000259" key="3">
    <source>
        <dbReference type="PROSITE" id="PS50157"/>
    </source>
</evidence>
<reference evidence="4" key="1">
    <citation type="submission" date="2023-06" db="EMBL/GenBank/DDBJ databases">
        <title>Black Yeasts Isolated from many extreme environments.</title>
        <authorList>
            <person name="Coleine C."/>
            <person name="Stajich J.E."/>
            <person name="Selbmann L."/>
        </authorList>
    </citation>
    <scope>NUCLEOTIDE SEQUENCE</scope>
    <source>
        <strain evidence="4">CCFEE 5200</strain>
    </source>
</reference>
<dbReference type="GO" id="GO:0006357">
    <property type="term" value="P:regulation of transcription by RNA polymerase II"/>
    <property type="evidence" value="ECO:0007669"/>
    <property type="project" value="TreeGrafter"/>
</dbReference>
<sequence>MTAESGYGSGSHIDTLDLACQQDLSSPILPGFSGIMPQPGEYIFDLGGAAHGDSLAGVGNGAGPLADDSGPRRESNFGIHAADCGFELPVLSSVVDMGSMMSPSASFSSMPAGPRMSVPELIISHHGPEQGVQDPFDMSPWTAEVCSPPRSCGSSTGMDFEGLRDESGGFRCPKCPKTKKRECDLRKHMKRHTRPYGCTFPSCFKEFGSRNDWKRHEESQHSLQEMWKCMFSTPSGTRCTTISYDSTHFTNHLRQNHPDTLTNNPLPLLSETMHLGAKAHRRYFCGFCNSLIEQNPLDFLNAAEARYKHIGDHYDQDSRHVNDWVCSEANKAKGLLSAEERKRAKASSSSAARPSWRVASEDEDEDSDLGESGIPLLLPEGRGGGGLGAAFPYSPAVYGAAGVGAAQGGKLGKRRRLSSDLIADARSGVVGVGSM</sequence>
<dbReference type="PROSITE" id="PS50157">
    <property type="entry name" value="ZINC_FINGER_C2H2_2"/>
    <property type="match status" value="2"/>
</dbReference>
<keyword evidence="5" id="KW-1185">Reference proteome</keyword>
<dbReference type="Gene3D" id="3.30.160.60">
    <property type="entry name" value="Classic Zinc Finger"/>
    <property type="match status" value="1"/>
</dbReference>
<gene>
    <name evidence="4" type="ORF">LTR91_007270</name>
</gene>
<dbReference type="PANTHER" id="PTHR46179">
    <property type="entry name" value="ZINC FINGER PROTEIN"/>
    <property type="match status" value="1"/>
</dbReference>
<evidence type="ECO:0000256" key="2">
    <source>
        <dbReference type="SAM" id="MobiDB-lite"/>
    </source>
</evidence>
<dbReference type="EMBL" id="JAUJLE010000052">
    <property type="protein sequence ID" value="KAK0995372.1"/>
    <property type="molecule type" value="Genomic_DNA"/>
</dbReference>
<feature type="domain" description="C2H2-type" evidence="3">
    <location>
        <begin position="196"/>
        <end position="226"/>
    </location>
</feature>
<dbReference type="PANTHER" id="PTHR46179:SF19">
    <property type="entry name" value="C2H2 FINGER DOMAIN TRANSCRIPTION FACTOR (EUROFUNG)-RELATED"/>
    <property type="match status" value="1"/>
</dbReference>